<evidence type="ECO:0000256" key="6">
    <source>
        <dbReference type="ARBA" id="ARBA00022837"/>
    </source>
</evidence>
<evidence type="ECO:0000256" key="7">
    <source>
        <dbReference type="SAM" id="SignalP"/>
    </source>
</evidence>
<dbReference type="EMBL" id="DQAY01000184">
    <property type="protein sequence ID" value="HCO27001.1"/>
    <property type="molecule type" value="Genomic_DNA"/>
</dbReference>
<dbReference type="Gene3D" id="3.40.720.10">
    <property type="entry name" value="Alkaline Phosphatase, subunit A"/>
    <property type="match status" value="1"/>
</dbReference>
<evidence type="ECO:0000256" key="4">
    <source>
        <dbReference type="ARBA" id="ARBA00022729"/>
    </source>
</evidence>
<dbReference type="CDD" id="cd16144">
    <property type="entry name" value="ARS_like"/>
    <property type="match status" value="1"/>
</dbReference>
<accession>A0A3D3RDU9</accession>
<dbReference type="PANTHER" id="PTHR42693">
    <property type="entry name" value="ARYLSULFATASE FAMILY MEMBER"/>
    <property type="match status" value="1"/>
</dbReference>
<protein>
    <submittedName>
        <fullName evidence="9">Sulfatase</fullName>
    </submittedName>
</protein>
<proteinExistence type="inferred from homology"/>
<feature type="domain" description="Sulfatase N-terminal" evidence="8">
    <location>
        <begin position="36"/>
        <end position="379"/>
    </location>
</feature>
<dbReference type="PROSITE" id="PS00523">
    <property type="entry name" value="SULFATASE_1"/>
    <property type="match status" value="1"/>
</dbReference>
<comment type="caution">
    <text evidence="9">The sequence shown here is derived from an EMBL/GenBank/DDBJ whole genome shotgun (WGS) entry which is preliminary data.</text>
</comment>
<sequence length="498" mass="55697">MQLMSRCTLMLMLAFSVLADRSLSAAEKPKQNKPLNFVFILVDDLGYMDVGCNNPQTFYETPHINQLAKTGMRFTNGYAANPVCSPTRYSIMTGKYPTRVDATNFFSGKRAGKFLPAPLNDKMPLSETTIAEALKEHGYSTFFAGKWHLGPTQEFWPEKQGFDINRGGWHRGGPYGGGKYFSPYGNPRLTDGPQGEHLPDRLASETAQFIDAHRDEPFFAYLAFYSVHTPLMGPGPLVTKYKEKAKQLGLTGKEEFADEEQVFPVDEKRRVRILQNHAVYAAMVESMDKAVGKVLRQLEESGVAENTVVMLTADNGGLSTSEGSPTSNLPLRGGKGWLYEGGIREVFLIRWPGGTEPGSVCDEPVITTDFYPTILDLAGLPLKPQQHLDGVSLKPFLQGEAPFKRDALYWHYPHYSNQGGIPGGAIRVGDWKLIERFEDGQVHLYHLKEDLGEKQDLAEKYPERVAAMRKQLHKWYQETDAKFLQAKPGGPEPWRPGT</sequence>
<evidence type="ECO:0000256" key="2">
    <source>
        <dbReference type="ARBA" id="ARBA00008779"/>
    </source>
</evidence>
<dbReference type="AlphaFoldDB" id="A0A3D3RDU9"/>
<dbReference type="Proteomes" id="UP000263642">
    <property type="component" value="Unassembled WGS sequence"/>
</dbReference>
<evidence type="ECO:0000313" key="9">
    <source>
        <dbReference type="EMBL" id="HCO27001.1"/>
    </source>
</evidence>
<keyword evidence="6" id="KW-0106">Calcium</keyword>
<keyword evidence="3" id="KW-0479">Metal-binding</keyword>
<comment type="similarity">
    <text evidence="2">Belongs to the sulfatase family.</text>
</comment>
<reference evidence="9 10" key="1">
    <citation type="journal article" date="2018" name="Nat. Biotechnol.">
        <title>A standardized bacterial taxonomy based on genome phylogeny substantially revises the tree of life.</title>
        <authorList>
            <person name="Parks D.H."/>
            <person name="Chuvochina M."/>
            <person name="Waite D.W."/>
            <person name="Rinke C."/>
            <person name="Skarshewski A."/>
            <person name="Chaumeil P.A."/>
            <person name="Hugenholtz P."/>
        </authorList>
    </citation>
    <scope>NUCLEOTIDE SEQUENCE [LARGE SCALE GENOMIC DNA]</scope>
    <source>
        <strain evidence="9">UBA9375</strain>
    </source>
</reference>
<dbReference type="GO" id="GO:0046872">
    <property type="term" value="F:metal ion binding"/>
    <property type="evidence" value="ECO:0007669"/>
    <property type="project" value="UniProtKB-KW"/>
</dbReference>
<dbReference type="Gene3D" id="3.30.1120.10">
    <property type="match status" value="1"/>
</dbReference>
<evidence type="ECO:0000256" key="1">
    <source>
        <dbReference type="ARBA" id="ARBA00001913"/>
    </source>
</evidence>
<gene>
    <name evidence="9" type="ORF">DIT97_29805</name>
</gene>
<name>A0A3D3RDU9_9PLAN</name>
<evidence type="ECO:0000259" key="8">
    <source>
        <dbReference type="Pfam" id="PF00884"/>
    </source>
</evidence>
<dbReference type="SUPFAM" id="SSF53649">
    <property type="entry name" value="Alkaline phosphatase-like"/>
    <property type="match status" value="1"/>
</dbReference>
<organism evidence="9 10">
    <name type="scientific">Gimesia maris</name>
    <dbReference type="NCBI Taxonomy" id="122"/>
    <lineage>
        <taxon>Bacteria</taxon>
        <taxon>Pseudomonadati</taxon>
        <taxon>Planctomycetota</taxon>
        <taxon>Planctomycetia</taxon>
        <taxon>Planctomycetales</taxon>
        <taxon>Planctomycetaceae</taxon>
        <taxon>Gimesia</taxon>
    </lineage>
</organism>
<dbReference type="PROSITE" id="PS00149">
    <property type="entry name" value="SULFATASE_2"/>
    <property type="match status" value="1"/>
</dbReference>
<comment type="cofactor">
    <cofactor evidence="1">
        <name>Ca(2+)</name>
        <dbReference type="ChEBI" id="CHEBI:29108"/>
    </cofactor>
</comment>
<dbReference type="Pfam" id="PF00884">
    <property type="entry name" value="Sulfatase"/>
    <property type="match status" value="1"/>
</dbReference>
<dbReference type="GO" id="GO:0004065">
    <property type="term" value="F:arylsulfatase activity"/>
    <property type="evidence" value="ECO:0007669"/>
    <property type="project" value="TreeGrafter"/>
</dbReference>
<feature type="chain" id="PRO_5017791633" evidence="7">
    <location>
        <begin position="20"/>
        <end position="498"/>
    </location>
</feature>
<evidence type="ECO:0000256" key="3">
    <source>
        <dbReference type="ARBA" id="ARBA00022723"/>
    </source>
</evidence>
<evidence type="ECO:0000256" key="5">
    <source>
        <dbReference type="ARBA" id="ARBA00022801"/>
    </source>
</evidence>
<evidence type="ECO:0000313" key="10">
    <source>
        <dbReference type="Proteomes" id="UP000263642"/>
    </source>
</evidence>
<dbReference type="InterPro" id="IPR000917">
    <property type="entry name" value="Sulfatase_N"/>
</dbReference>
<keyword evidence="5" id="KW-0378">Hydrolase</keyword>
<dbReference type="PANTHER" id="PTHR42693:SF42">
    <property type="entry name" value="ARYLSULFATASE G"/>
    <property type="match status" value="1"/>
</dbReference>
<keyword evidence="4 7" id="KW-0732">Signal</keyword>
<dbReference type="InterPro" id="IPR050738">
    <property type="entry name" value="Sulfatase"/>
</dbReference>
<dbReference type="InterPro" id="IPR017850">
    <property type="entry name" value="Alkaline_phosphatase_core_sf"/>
</dbReference>
<dbReference type="InterPro" id="IPR024607">
    <property type="entry name" value="Sulfatase_CS"/>
</dbReference>
<dbReference type="FunFam" id="3.40.720.10:FF:000065">
    <property type="entry name" value="Arylsulfatase A"/>
    <property type="match status" value="1"/>
</dbReference>
<feature type="signal peptide" evidence="7">
    <location>
        <begin position="1"/>
        <end position="19"/>
    </location>
</feature>